<feature type="transmembrane region" description="Helical" evidence="1">
    <location>
        <begin position="6"/>
        <end position="24"/>
    </location>
</feature>
<dbReference type="InterPro" id="IPR006976">
    <property type="entry name" value="VanZ-like"/>
</dbReference>
<evidence type="ECO:0000313" key="4">
    <source>
        <dbReference type="Proteomes" id="UP000094580"/>
    </source>
</evidence>
<evidence type="ECO:0000313" key="3">
    <source>
        <dbReference type="EMBL" id="ODG90554.1"/>
    </source>
</evidence>
<comment type="caution">
    <text evidence="3">The sequence shown here is derived from an EMBL/GenBank/DDBJ whole genome shotgun (WGS) entry which is preliminary data.</text>
</comment>
<feature type="transmembrane region" description="Helical" evidence="1">
    <location>
        <begin position="157"/>
        <end position="179"/>
    </location>
</feature>
<dbReference type="Proteomes" id="UP000094580">
    <property type="component" value="Unassembled WGS sequence"/>
</dbReference>
<dbReference type="RefSeq" id="WP_069034938.1">
    <property type="nucleotide sequence ID" value="NZ_MDKC01000034.1"/>
</dbReference>
<gene>
    <name evidence="3" type="ORF">BED47_11830</name>
</gene>
<dbReference type="InterPro" id="IPR053150">
    <property type="entry name" value="Teicoplanin_resist-assoc"/>
</dbReference>
<dbReference type="Pfam" id="PF04892">
    <property type="entry name" value="VanZ"/>
    <property type="match status" value="1"/>
</dbReference>
<reference evidence="3 4" key="1">
    <citation type="submission" date="2016-07" db="EMBL/GenBank/DDBJ databases">
        <authorList>
            <person name="Townsley L."/>
            <person name="Shank E.A."/>
        </authorList>
    </citation>
    <scope>NUCLEOTIDE SEQUENCE [LARGE SCALE GENOMIC DNA]</scope>
    <source>
        <strain evidence="3 4">CH01</strain>
    </source>
</reference>
<keyword evidence="1" id="KW-1133">Transmembrane helix</keyword>
<proteinExistence type="predicted"/>
<name>A0ABX2ZQ13_9BACI</name>
<organism evidence="3 4">
    <name type="scientific">Gottfriedia luciferensis</name>
    <dbReference type="NCBI Taxonomy" id="178774"/>
    <lineage>
        <taxon>Bacteria</taxon>
        <taxon>Bacillati</taxon>
        <taxon>Bacillota</taxon>
        <taxon>Bacilli</taxon>
        <taxon>Bacillales</taxon>
        <taxon>Bacillaceae</taxon>
        <taxon>Gottfriedia</taxon>
    </lineage>
</organism>
<feature type="transmembrane region" description="Helical" evidence="1">
    <location>
        <begin position="33"/>
        <end position="54"/>
    </location>
</feature>
<feature type="transmembrane region" description="Helical" evidence="1">
    <location>
        <begin position="97"/>
        <end position="116"/>
    </location>
</feature>
<protein>
    <recommendedName>
        <fullName evidence="2">VanZ-like domain-containing protein</fullName>
    </recommendedName>
</protein>
<dbReference type="EMBL" id="MDKC01000034">
    <property type="protein sequence ID" value="ODG90554.1"/>
    <property type="molecule type" value="Genomic_DNA"/>
</dbReference>
<evidence type="ECO:0000256" key="1">
    <source>
        <dbReference type="SAM" id="Phobius"/>
    </source>
</evidence>
<sequence length="193" mass="22022">MLNFLYPSIIIMTLIILFFGYRFVKGYITLVKYLYWIIFGIYITCLLDITLFPFPYQKYLIQVMIEDYLGYTNNFVPFKVVVDSISYGSFSIALKQVGGNILLFMPLGFALPVLYPMITKYKVILVGFTVSLGIEIIQGATGFILGYNYRSCDIDDLLLNTFGSVLGVIVFSLSTKFSIKKKTDNQYIKRQGA</sequence>
<keyword evidence="4" id="KW-1185">Reference proteome</keyword>
<feature type="domain" description="VanZ-like" evidence="2">
    <location>
        <begin position="39"/>
        <end position="173"/>
    </location>
</feature>
<evidence type="ECO:0000259" key="2">
    <source>
        <dbReference type="Pfam" id="PF04892"/>
    </source>
</evidence>
<feature type="transmembrane region" description="Helical" evidence="1">
    <location>
        <begin position="123"/>
        <end position="145"/>
    </location>
</feature>
<dbReference type="PANTHER" id="PTHR36834">
    <property type="entry name" value="MEMBRANE PROTEIN-RELATED"/>
    <property type="match status" value="1"/>
</dbReference>
<keyword evidence="1" id="KW-0472">Membrane</keyword>
<dbReference type="PANTHER" id="PTHR36834:SF1">
    <property type="entry name" value="INTEGRAL MEMBRANE PROTEIN"/>
    <property type="match status" value="1"/>
</dbReference>
<accession>A0ABX2ZQ13</accession>
<keyword evidence="1" id="KW-0812">Transmembrane</keyword>